<dbReference type="EMBL" id="QPFP01000064">
    <property type="protein sequence ID" value="TEB24715.1"/>
    <property type="molecule type" value="Genomic_DNA"/>
</dbReference>
<evidence type="ECO:0000259" key="1">
    <source>
        <dbReference type="Pfam" id="PF20236"/>
    </source>
</evidence>
<dbReference type="OrthoDB" id="2836984at2759"/>
<feature type="domain" description="DUF6593" evidence="1">
    <location>
        <begin position="10"/>
        <end position="175"/>
    </location>
</feature>
<proteinExistence type="predicted"/>
<reference evidence="3 4" key="1">
    <citation type="journal article" date="2019" name="Nat. Ecol. Evol.">
        <title>Megaphylogeny resolves global patterns of mushroom evolution.</title>
        <authorList>
            <person name="Varga T."/>
            <person name="Krizsan K."/>
            <person name="Foldi C."/>
            <person name="Dima B."/>
            <person name="Sanchez-Garcia M."/>
            <person name="Sanchez-Ramirez S."/>
            <person name="Szollosi G.J."/>
            <person name="Szarkandi J.G."/>
            <person name="Papp V."/>
            <person name="Albert L."/>
            <person name="Andreopoulos W."/>
            <person name="Angelini C."/>
            <person name="Antonin V."/>
            <person name="Barry K.W."/>
            <person name="Bougher N.L."/>
            <person name="Buchanan P."/>
            <person name="Buyck B."/>
            <person name="Bense V."/>
            <person name="Catcheside P."/>
            <person name="Chovatia M."/>
            <person name="Cooper J."/>
            <person name="Damon W."/>
            <person name="Desjardin D."/>
            <person name="Finy P."/>
            <person name="Geml J."/>
            <person name="Haridas S."/>
            <person name="Hughes K."/>
            <person name="Justo A."/>
            <person name="Karasinski D."/>
            <person name="Kautmanova I."/>
            <person name="Kiss B."/>
            <person name="Kocsube S."/>
            <person name="Kotiranta H."/>
            <person name="LaButti K.M."/>
            <person name="Lechner B.E."/>
            <person name="Liimatainen K."/>
            <person name="Lipzen A."/>
            <person name="Lukacs Z."/>
            <person name="Mihaltcheva S."/>
            <person name="Morgado L.N."/>
            <person name="Niskanen T."/>
            <person name="Noordeloos M.E."/>
            <person name="Ohm R.A."/>
            <person name="Ortiz-Santana B."/>
            <person name="Ovrebo C."/>
            <person name="Racz N."/>
            <person name="Riley R."/>
            <person name="Savchenko A."/>
            <person name="Shiryaev A."/>
            <person name="Soop K."/>
            <person name="Spirin V."/>
            <person name="Szebenyi C."/>
            <person name="Tomsovsky M."/>
            <person name="Tulloss R.E."/>
            <person name="Uehling J."/>
            <person name="Grigoriev I.V."/>
            <person name="Vagvolgyi C."/>
            <person name="Papp T."/>
            <person name="Martin F.M."/>
            <person name="Miettinen O."/>
            <person name="Hibbett D.S."/>
            <person name="Nagy L.G."/>
        </authorList>
    </citation>
    <scope>NUCLEOTIDE SEQUENCE [LARGE SCALE GENOMIC DNA]</scope>
    <source>
        <strain evidence="3 4">FP101781</strain>
    </source>
</reference>
<comment type="caution">
    <text evidence="3">The sequence shown here is derived from an EMBL/GenBank/DDBJ whole genome shotgun (WGS) entry which is preliminary data.</text>
</comment>
<sequence length="188" mass="21436">MELVLSTANVWDATWSTKDGKALYKTSCPARWFHSETITIEKAISADADDGEFAILSKVKVRDTYDSEVTFRGQETKITAEIFKKGDRDTGHYGLRNQLCTGPDGREYEWVIQESKVQLVLRDEAKTPVIHFHRAHSKTPWKEGNPASLEVFEEGLGIVDFIITLFVFLERHRHDAESDSANSKIVRY</sequence>
<name>A0A4Y7SS77_COPMI</name>
<protein>
    <recommendedName>
        <fullName evidence="1">DUF6593 domain-containing protein</fullName>
    </recommendedName>
</protein>
<evidence type="ECO:0000313" key="4">
    <source>
        <dbReference type="Proteomes" id="UP000298030"/>
    </source>
</evidence>
<keyword evidence="4" id="KW-1185">Reference proteome</keyword>
<organism evidence="3 4">
    <name type="scientific">Coprinellus micaceus</name>
    <name type="common">Glistening ink-cap mushroom</name>
    <name type="synonym">Coprinus micaceus</name>
    <dbReference type="NCBI Taxonomy" id="71717"/>
    <lineage>
        <taxon>Eukaryota</taxon>
        <taxon>Fungi</taxon>
        <taxon>Dikarya</taxon>
        <taxon>Basidiomycota</taxon>
        <taxon>Agaricomycotina</taxon>
        <taxon>Agaricomycetes</taxon>
        <taxon>Agaricomycetidae</taxon>
        <taxon>Agaricales</taxon>
        <taxon>Agaricineae</taxon>
        <taxon>Psathyrellaceae</taxon>
        <taxon>Coprinellus</taxon>
    </lineage>
</organism>
<dbReference type="Pfam" id="PF20236">
    <property type="entry name" value="DUF6593"/>
    <property type="match status" value="1"/>
</dbReference>
<evidence type="ECO:0000313" key="2">
    <source>
        <dbReference type="EMBL" id="TEB08822.1"/>
    </source>
</evidence>
<accession>A0A4Y7SS77</accession>
<dbReference type="AlphaFoldDB" id="A0A4Y7SS77"/>
<gene>
    <name evidence="3" type="ORF">FA13DRAFT_1797077</name>
    <name evidence="2" type="ORF">FA13DRAFT_1897028</name>
</gene>
<dbReference type="InterPro" id="IPR046528">
    <property type="entry name" value="DUF6593"/>
</dbReference>
<dbReference type="Proteomes" id="UP000298030">
    <property type="component" value="Unassembled WGS sequence"/>
</dbReference>
<dbReference type="EMBL" id="QPFP01000539">
    <property type="protein sequence ID" value="TEB08822.1"/>
    <property type="molecule type" value="Genomic_DNA"/>
</dbReference>
<evidence type="ECO:0000313" key="3">
    <source>
        <dbReference type="EMBL" id="TEB24715.1"/>
    </source>
</evidence>